<dbReference type="FunFam" id="1.10.555.10:FF:000031">
    <property type="entry name" value="rho GTPase-activating protein 100F isoform X6"/>
    <property type="match status" value="1"/>
</dbReference>
<feature type="region of interest" description="Disordered" evidence="2">
    <location>
        <begin position="265"/>
        <end position="340"/>
    </location>
</feature>
<dbReference type="SUPFAM" id="SSF49562">
    <property type="entry name" value="C2 domain (Calcium/lipid-binding domain, CaLB)"/>
    <property type="match status" value="1"/>
</dbReference>
<dbReference type="GO" id="GO:0097060">
    <property type="term" value="C:synaptic membrane"/>
    <property type="evidence" value="ECO:0007669"/>
    <property type="project" value="TreeGrafter"/>
</dbReference>
<feature type="compositionally biased region" description="Polar residues" evidence="2">
    <location>
        <begin position="760"/>
        <end position="770"/>
    </location>
</feature>
<dbReference type="SUPFAM" id="SSF48350">
    <property type="entry name" value="GTPase activation domain, GAP"/>
    <property type="match status" value="1"/>
</dbReference>
<feature type="domain" description="C2" evidence="3">
    <location>
        <begin position="799"/>
        <end position="920"/>
    </location>
</feature>
<dbReference type="GO" id="GO:0005096">
    <property type="term" value="F:GTPase activator activity"/>
    <property type="evidence" value="ECO:0007669"/>
    <property type="project" value="UniProtKB-KW"/>
</dbReference>
<feature type="compositionally biased region" description="Polar residues" evidence="2">
    <location>
        <begin position="1721"/>
        <end position="1742"/>
    </location>
</feature>
<reference evidence="7" key="1">
    <citation type="submission" date="2018-01" db="EMBL/GenBank/DDBJ databases">
        <authorList>
            <person name="Alioto T."/>
            <person name="Alioto T."/>
        </authorList>
    </citation>
    <scope>NUCLEOTIDE SEQUENCE [LARGE SCALE GENOMIC DNA]</scope>
</reference>
<organism evidence="6 7">
    <name type="scientific">Drosophila guanche</name>
    <name type="common">Fruit fly</name>
    <dbReference type="NCBI Taxonomy" id="7266"/>
    <lineage>
        <taxon>Eukaryota</taxon>
        <taxon>Metazoa</taxon>
        <taxon>Ecdysozoa</taxon>
        <taxon>Arthropoda</taxon>
        <taxon>Hexapoda</taxon>
        <taxon>Insecta</taxon>
        <taxon>Pterygota</taxon>
        <taxon>Neoptera</taxon>
        <taxon>Endopterygota</taxon>
        <taxon>Diptera</taxon>
        <taxon>Brachycera</taxon>
        <taxon>Muscomorpha</taxon>
        <taxon>Ephydroidea</taxon>
        <taxon>Drosophilidae</taxon>
        <taxon>Drosophila</taxon>
        <taxon>Sophophora</taxon>
    </lineage>
</organism>
<proteinExistence type="predicted"/>
<dbReference type="PROSITE" id="PS50004">
    <property type="entry name" value="C2"/>
    <property type="match status" value="1"/>
</dbReference>
<feature type="compositionally biased region" description="Basic and acidic residues" evidence="2">
    <location>
        <begin position="1858"/>
        <end position="1868"/>
    </location>
</feature>
<feature type="compositionally biased region" description="Polar residues" evidence="2">
    <location>
        <begin position="1563"/>
        <end position="1614"/>
    </location>
</feature>
<dbReference type="GO" id="GO:0046578">
    <property type="term" value="P:regulation of Ras protein signal transduction"/>
    <property type="evidence" value="ECO:0007669"/>
    <property type="project" value="TreeGrafter"/>
</dbReference>
<dbReference type="STRING" id="7266.A0A3B0JCZ8"/>
<dbReference type="SUPFAM" id="SSF50156">
    <property type="entry name" value="PDZ domain-like"/>
    <property type="match status" value="1"/>
</dbReference>
<sequence length="1896" mass="201043">MQWKKKFTRLKAATGNSRVRRMLCCGRRKENGRSVPDVTASPGRAPPGPLPANQLSSLGNQQQQHGNQQQQQHHGNQQQQHHGNQHQNRGQGGSISNAGVKDPVLLQGDFRKVSGISSEIFRQIEAVENDHDPNTAAALEAVERRGEMIVRILEPRCMGSKQAVDAAHKLMNKADGRHTVQLVEIVKRPGQTLGLYIREGNGADRTDGVFISRIALESAVYNSGCLRVGDEILAVNLVDVTHMSLDDVVIIMSIPRRLVLAIRQRRGNRGTNSPGPPTLSRPEQKPPPVVVIKRDLRDEDLDETDRMQRPPRSSRERRTGDGREMTESRSRLGLGLNNYSPQSEQLDMYYNTRGGGGGGGGGMPLNAMGEPPNWGYKPPPPPSSVITEQPTKGHAFAPSHAYYQNAGTLESLAEKVHAFYPGAPGQPVGPSRRMSTGTGNVGLAQQHARFPRSGSDQHLPRVEYADYSNSLGRHSLLRSSLKPGTGAPPMPVGVGGTLGRYGRYDQQRANTVSKYGPPAAGAQSLTRRSRPNLDYSSDTEATIGPRPSYYYYNRPAIGSMPRGAGGHVSGSAAATAALLASAADLNKFNSLPRERPGVRLQGIRTRISDRLVDENDGNTSAPEFDVRRGRDLRQRITASPSIFTADEYRAWLRRAPSSSAIAEQMRMTRDMFAQPRSQRFSCSAENIHDALRNTESIYSSRTGILGAGTLDRNMGLTRPISALPVRSMSSQHIGGAGSIRSPSIRRMRQLLELSAGPASPSGSIMSTGGHQSPAPTPSATLPRQHRQIDINPAEFAKYKLDKPIVDIGGVSGMLWIHLLAGRGLRTAPEGSGAQPGAPPGQTRDLYCVIECDRVHKARTVVRSGDLQFDWDESFELDLVGNKQLDVLVYSWDPQHRHKLCYRGAISLSAILRQSPLHQLALKVEPRGTIYIRMRHTDPLALYKRRGLPSLRAGYPTLFGADLETVVNRESKGAPGCAPVPIVLRRCVEEVERRGLDIIGLYRLCGSATKKRLLREAFERNSRAVELSPEHVPDINVITGVLKDYLRELPEPLFTRCLFQMTVDALAVCLPDDPEGNAKLMLSILDCLPRANRATLVFLLDHLSLVVSNSERNKMSAQALATVMGPPLMLHSASAQPGADIDHAQPIAVLKYLLQIWPQPQAQHQQLAQHMGGAVQGGSMMSGLATAGSMSNMAGVASGRRGESTGQRGSKVSALPADRQQLLLQQQQQLMAAGNLLRSSTSVTNILSQGHPQLSATANSHLYQSVVGQLAQSHRALQQAVQQPYQLAGSVGSAIPDQSPLPLPGTPSPGSSSASTGSGSGSGSGKSTDTIKRGASPVSVKQVKIIDTASPYSIVQKKPPLQKDAPIDAITPTTQSDAIGSALGLGNSYSGSGSGSSSTTTRKGNVDFYEPHKALSKSTAGDDSTTSYSSKYASLDTKKSGGYSGSSSYTPSKSSLNASDEYKAMRNKSSATSSSSSSQATVLSAGSTATSAPTTSSDDSDDLLSYKSSASTNALLAQSQAMTTSQLMSKYLKREPRVQFTPIKSPESPSPPGGGDGLPKGTYQLVTPTGPGSSSSLKPSATTGAISKHTTSSPSQADTNTNHTNNSQKLSSPSRLANKDSKSGAAASGSSSIVSTGRRLFDSLASSSSSETETKTYIGGTTANASASSSTTTYTNDSRNTASSSNKSVAGSGSGSGSEHRSYGSALFGSSGLGNGNGASGTHNHLGNSTNSPFTSTNGNGNHNAMHLYGTLPKSGANASSGAALFGSSASSSYHSSSGAGTTTSSGVSSMTGSTNSYDFYTSSTSSGGSSSRPFTNGGNNYHTLGTYRAQYAATNPFLDAFDEKPSSNGGNGGSNNGHGEDKLGADKGGHHRATVMAAFQSSGDSKNGSDEYDDLK</sequence>
<dbReference type="PANTHER" id="PTHR46150">
    <property type="entry name" value="RHO GTPASE-ACTIVATING PROTEIN 100F"/>
    <property type="match status" value="1"/>
</dbReference>
<dbReference type="SMART" id="SM00228">
    <property type="entry name" value="PDZ"/>
    <property type="match status" value="1"/>
</dbReference>
<dbReference type="InterPro" id="IPR008936">
    <property type="entry name" value="Rho_GTPase_activation_prot"/>
</dbReference>
<dbReference type="PANTHER" id="PTHR46150:SF3">
    <property type="entry name" value="RHO GTPASE-ACTIVATING PROTEIN 100F"/>
    <property type="match status" value="1"/>
</dbReference>
<feature type="compositionally biased region" description="Low complexity" evidence="2">
    <location>
        <begin position="1660"/>
        <end position="1690"/>
    </location>
</feature>
<feature type="domain" description="PDZ" evidence="4">
    <location>
        <begin position="182"/>
        <end position="252"/>
    </location>
</feature>
<dbReference type="Proteomes" id="UP000268350">
    <property type="component" value="Unassembled WGS sequence"/>
</dbReference>
<dbReference type="GO" id="GO:0030030">
    <property type="term" value="P:cell projection organization"/>
    <property type="evidence" value="ECO:0007669"/>
    <property type="project" value="TreeGrafter"/>
</dbReference>
<feature type="region of interest" description="Disordered" evidence="2">
    <location>
        <begin position="21"/>
        <end position="100"/>
    </location>
</feature>
<evidence type="ECO:0000313" key="6">
    <source>
        <dbReference type="EMBL" id="SPP80257.1"/>
    </source>
</evidence>
<feature type="compositionally biased region" description="Pro residues" evidence="2">
    <location>
        <begin position="274"/>
        <end position="289"/>
    </location>
</feature>
<feature type="compositionally biased region" description="Polar residues" evidence="2">
    <location>
        <begin position="1518"/>
        <end position="1527"/>
    </location>
</feature>
<dbReference type="PROSITE" id="PS50238">
    <property type="entry name" value="RHOGAP"/>
    <property type="match status" value="1"/>
</dbReference>
<dbReference type="FunFam" id="2.30.42.10:FF:000163">
    <property type="entry name" value="rho GTPase-activating protein 100F isoform X1"/>
    <property type="match status" value="1"/>
</dbReference>
<evidence type="ECO:0000259" key="3">
    <source>
        <dbReference type="PROSITE" id="PS50004"/>
    </source>
</evidence>
<dbReference type="InterPro" id="IPR052118">
    <property type="entry name" value="Rho-GAP_regulator"/>
</dbReference>
<feature type="region of interest" description="Disordered" evidence="2">
    <location>
        <begin position="1839"/>
        <end position="1896"/>
    </location>
</feature>
<keyword evidence="1" id="KW-0343">GTPase activation</keyword>
<feature type="domain" description="Rho-GAP" evidence="5">
    <location>
        <begin position="960"/>
        <end position="1160"/>
    </location>
</feature>
<dbReference type="Gene3D" id="2.60.40.150">
    <property type="entry name" value="C2 domain"/>
    <property type="match status" value="1"/>
</dbReference>
<feature type="region of interest" description="Disordered" evidence="2">
    <location>
        <begin position="1770"/>
        <end position="1791"/>
    </location>
</feature>
<feature type="region of interest" description="Disordered" evidence="2">
    <location>
        <begin position="477"/>
        <end position="540"/>
    </location>
</feature>
<dbReference type="SMART" id="SM00324">
    <property type="entry name" value="RhoGAP"/>
    <property type="match status" value="1"/>
</dbReference>
<feature type="region of interest" description="Disordered" evidence="2">
    <location>
        <begin position="1414"/>
        <end position="1504"/>
    </location>
</feature>
<evidence type="ECO:0000256" key="1">
    <source>
        <dbReference type="ARBA" id="ARBA00022468"/>
    </source>
</evidence>
<name>A0A3B0JCZ8_DROGU</name>
<dbReference type="EMBL" id="OUUW01000005">
    <property type="protein sequence ID" value="SPP80257.1"/>
    <property type="molecule type" value="Genomic_DNA"/>
</dbReference>
<dbReference type="InterPro" id="IPR035892">
    <property type="entry name" value="C2_domain_sf"/>
</dbReference>
<dbReference type="Pfam" id="PF00595">
    <property type="entry name" value="PDZ"/>
    <property type="match status" value="1"/>
</dbReference>
<gene>
    <name evidence="6" type="ORF">DGUA_6G005124</name>
</gene>
<feature type="compositionally biased region" description="Basic and acidic residues" evidence="2">
    <location>
        <begin position="304"/>
        <end position="330"/>
    </location>
</feature>
<feature type="compositionally biased region" description="Low complexity" evidence="2">
    <location>
        <begin position="59"/>
        <end position="89"/>
    </location>
</feature>
<dbReference type="FunFam" id="2.60.40.150:FF:000165">
    <property type="entry name" value="rho GTPase-activating protein 100F isoform X6"/>
    <property type="match status" value="1"/>
</dbReference>
<dbReference type="OrthoDB" id="120383at2759"/>
<evidence type="ECO:0000259" key="4">
    <source>
        <dbReference type="PROSITE" id="PS50106"/>
    </source>
</evidence>
<dbReference type="SMART" id="SM00239">
    <property type="entry name" value="C2"/>
    <property type="match status" value="1"/>
</dbReference>
<feature type="compositionally biased region" description="Low complexity" evidence="2">
    <location>
        <begin position="1444"/>
        <end position="1454"/>
    </location>
</feature>
<feature type="compositionally biased region" description="Low complexity" evidence="2">
    <location>
        <begin position="1307"/>
        <end position="1316"/>
    </location>
</feature>
<dbReference type="Pfam" id="PF00620">
    <property type="entry name" value="RhoGAP"/>
    <property type="match status" value="1"/>
</dbReference>
<feature type="compositionally biased region" description="Low complexity" evidence="2">
    <location>
        <begin position="1622"/>
        <end position="1636"/>
    </location>
</feature>
<dbReference type="CDD" id="cd00030">
    <property type="entry name" value="C2"/>
    <property type="match status" value="1"/>
</dbReference>
<protein>
    <submittedName>
        <fullName evidence="6">Blast:Rho GTPase-activating protein 100F</fullName>
    </submittedName>
</protein>
<dbReference type="PROSITE" id="PS50106">
    <property type="entry name" value="PDZ"/>
    <property type="match status" value="1"/>
</dbReference>
<dbReference type="InterPro" id="IPR057459">
    <property type="entry name" value="SYDE1/2_C2"/>
</dbReference>
<dbReference type="GO" id="GO:0007165">
    <property type="term" value="P:signal transduction"/>
    <property type="evidence" value="ECO:0007669"/>
    <property type="project" value="InterPro"/>
</dbReference>
<dbReference type="InterPro" id="IPR001478">
    <property type="entry name" value="PDZ"/>
</dbReference>
<feature type="region of interest" description="Disordered" evidence="2">
    <location>
        <begin position="1518"/>
        <end position="1746"/>
    </location>
</feature>
<dbReference type="GO" id="GO:0016477">
    <property type="term" value="P:cell migration"/>
    <property type="evidence" value="ECO:0007669"/>
    <property type="project" value="TreeGrafter"/>
</dbReference>
<dbReference type="CDD" id="cd06718">
    <property type="entry name" value="PDZ_Par6-like"/>
    <property type="match status" value="1"/>
</dbReference>
<feature type="compositionally biased region" description="Low complexity" evidence="2">
    <location>
        <begin position="1387"/>
        <end position="1397"/>
    </location>
</feature>
<dbReference type="CDD" id="cd04379">
    <property type="entry name" value="RhoGAP_SYD1"/>
    <property type="match status" value="1"/>
</dbReference>
<feature type="region of interest" description="Disordered" evidence="2">
    <location>
        <begin position="1387"/>
        <end position="1406"/>
    </location>
</feature>
<feature type="compositionally biased region" description="Low complexity" evidence="2">
    <location>
        <begin position="1468"/>
        <end position="1504"/>
    </location>
</feature>
<feature type="compositionally biased region" description="Polar residues" evidence="2">
    <location>
        <begin position="1415"/>
        <end position="1431"/>
    </location>
</feature>
<evidence type="ECO:0000256" key="2">
    <source>
        <dbReference type="SAM" id="MobiDB-lite"/>
    </source>
</evidence>
<evidence type="ECO:0000259" key="5">
    <source>
        <dbReference type="PROSITE" id="PS50238"/>
    </source>
</evidence>
<evidence type="ECO:0000313" key="7">
    <source>
        <dbReference type="Proteomes" id="UP000268350"/>
    </source>
</evidence>
<dbReference type="OMA" id="YDTHKAQ"/>
<dbReference type="Pfam" id="PF25336">
    <property type="entry name" value="C2_SYDE"/>
    <property type="match status" value="1"/>
</dbReference>
<dbReference type="InterPro" id="IPR000008">
    <property type="entry name" value="C2_dom"/>
</dbReference>
<dbReference type="InterPro" id="IPR036034">
    <property type="entry name" value="PDZ_sf"/>
</dbReference>
<feature type="region of interest" description="Disordered" evidence="2">
    <location>
        <begin position="1288"/>
        <end position="1337"/>
    </location>
</feature>
<dbReference type="Gene3D" id="2.30.42.10">
    <property type="match status" value="1"/>
</dbReference>
<accession>A0A3B0JCZ8</accession>
<feature type="region of interest" description="Disordered" evidence="2">
    <location>
        <begin position="755"/>
        <end position="783"/>
    </location>
</feature>
<dbReference type="Gene3D" id="1.10.555.10">
    <property type="entry name" value="Rho GTPase activation protein"/>
    <property type="match status" value="1"/>
</dbReference>
<keyword evidence="7" id="KW-1185">Reference proteome</keyword>
<dbReference type="InterPro" id="IPR000198">
    <property type="entry name" value="RhoGAP_dom"/>
</dbReference>